<dbReference type="PROSITE" id="PS51061">
    <property type="entry name" value="R3H"/>
    <property type="match status" value="1"/>
</dbReference>
<accession>A0A645AIH7</accession>
<dbReference type="InterPro" id="IPR034079">
    <property type="entry name" value="R3H_KhpB"/>
</dbReference>
<dbReference type="EMBL" id="VSSQ01014125">
    <property type="protein sequence ID" value="MPM53000.1"/>
    <property type="molecule type" value="Genomic_DNA"/>
</dbReference>
<dbReference type="PANTHER" id="PTHR35800">
    <property type="entry name" value="PROTEIN JAG"/>
    <property type="match status" value="1"/>
</dbReference>
<proteinExistence type="inferred from homology"/>
<dbReference type="SUPFAM" id="SSF54814">
    <property type="entry name" value="Prokaryotic type KH domain (KH-domain type II)"/>
    <property type="match status" value="1"/>
</dbReference>
<dbReference type="Gene3D" id="3.30.300.20">
    <property type="match status" value="1"/>
</dbReference>
<dbReference type="PROSITE" id="PS50084">
    <property type="entry name" value="KH_TYPE_1"/>
    <property type="match status" value="1"/>
</dbReference>
<dbReference type="CDD" id="cd02644">
    <property type="entry name" value="R3H_jag"/>
    <property type="match status" value="1"/>
</dbReference>
<evidence type="ECO:0000256" key="6">
    <source>
        <dbReference type="SAM" id="MobiDB-lite"/>
    </source>
</evidence>
<sequence length="280" mass="30749">MSYIDVTGKTEEEAIARALSQLNMERDDVSVEILERAKTGFLGLGSTPAKVRVTYGGEEEKPAAPEIVPAKPKVESRPAAKPAAKPVVKPAPRAEKPAAEPAQKTREPAVKEERIAPAEHISKPLGEEIQDEKAEAIRAFLSGLLEKMEIEAQIRVYLPEKGRYQVILEGSGMGQIIGRRGETLDAIQQLTGYCVNRAGTGRVRVAVDAENYRAKREESLDHLARKVAAKVVKYRRSVTLEPMNAYERHIIHAALQDEPNVATGSIGSDPNRRVVVSYVR</sequence>
<dbReference type="CDD" id="cd02414">
    <property type="entry name" value="KH-II_Jag"/>
    <property type="match status" value="1"/>
</dbReference>
<gene>
    <name evidence="8" type="ORF">SDC9_99764</name>
</gene>
<dbReference type="InterPro" id="IPR015946">
    <property type="entry name" value="KH_dom-like_a/b"/>
</dbReference>
<feature type="compositionally biased region" description="Basic and acidic residues" evidence="6">
    <location>
        <begin position="92"/>
        <end position="110"/>
    </location>
</feature>
<keyword evidence="1" id="KW-0963">Cytoplasm</keyword>
<protein>
    <recommendedName>
        <fullName evidence="7">R3H domain-containing protein</fullName>
    </recommendedName>
</protein>
<dbReference type="InterPro" id="IPR001374">
    <property type="entry name" value="R3H_dom"/>
</dbReference>
<evidence type="ECO:0000256" key="2">
    <source>
        <dbReference type="ARBA" id="ARBA00022884"/>
    </source>
</evidence>
<dbReference type="InterPro" id="IPR038247">
    <property type="entry name" value="Jag_N_dom_sf"/>
</dbReference>
<dbReference type="InterPro" id="IPR039247">
    <property type="entry name" value="KhpB"/>
</dbReference>
<evidence type="ECO:0000313" key="8">
    <source>
        <dbReference type="EMBL" id="MPM53000.1"/>
    </source>
</evidence>
<dbReference type="AlphaFoldDB" id="A0A645AIH7"/>
<dbReference type="InterPro" id="IPR036867">
    <property type="entry name" value="R3H_dom_sf"/>
</dbReference>
<dbReference type="GO" id="GO:0008360">
    <property type="term" value="P:regulation of cell shape"/>
    <property type="evidence" value="ECO:0007669"/>
    <property type="project" value="UniProtKB-KW"/>
</dbReference>
<keyword evidence="5" id="KW-0961">Cell wall biogenesis/degradation</keyword>
<dbReference type="Pfam" id="PF01424">
    <property type="entry name" value="R3H"/>
    <property type="match status" value="1"/>
</dbReference>
<dbReference type="Pfam" id="PF14804">
    <property type="entry name" value="Jag_N"/>
    <property type="match status" value="1"/>
</dbReference>
<dbReference type="GO" id="GO:0071555">
    <property type="term" value="P:cell wall organization"/>
    <property type="evidence" value="ECO:0007669"/>
    <property type="project" value="UniProtKB-KW"/>
</dbReference>
<dbReference type="SMART" id="SM00393">
    <property type="entry name" value="R3H"/>
    <property type="match status" value="1"/>
</dbReference>
<evidence type="ECO:0000259" key="7">
    <source>
        <dbReference type="PROSITE" id="PS51061"/>
    </source>
</evidence>
<evidence type="ECO:0000256" key="4">
    <source>
        <dbReference type="ARBA" id="ARBA00023186"/>
    </source>
</evidence>
<dbReference type="PANTHER" id="PTHR35800:SF1">
    <property type="entry name" value="RNA-BINDING PROTEIN KHPB"/>
    <property type="match status" value="1"/>
</dbReference>
<comment type="caution">
    <text evidence="8">The sequence shown here is derived from an EMBL/GenBank/DDBJ whole genome shotgun (WGS) entry which is preliminary data.</text>
</comment>
<dbReference type="Pfam" id="PF13083">
    <property type="entry name" value="KH_KhpA-B"/>
    <property type="match status" value="1"/>
</dbReference>
<name>A0A645AIH7_9ZZZZ</name>
<evidence type="ECO:0000256" key="5">
    <source>
        <dbReference type="ARBA" id="ARBA00023316"/>
    </source>
</evidence>
<keyword evidence="2" id="KW-0694">RNA-binding</keyword>
<dbReference type="NCBIfam" id="NF041568">
    <property type="entry name" value="Jag_EloR"/>
    <property type="match status" value="1"/>
</dbReference>
<dbReference type="Gene3D" id="3.30.30.80">
    <property type="entry name" value="probable RNA-binding protein from clostridium symbiosum atcc 14940"/>
    <property type="match status" value="1"/>
</dbReference>
<feature type="region of interest" description="Disordered" evidence="6">
    <location>
        <begin position="72"/>
        <end position="110"/>
    </location>
</feature>
<feature type="compositionally biased region" description="Low complexity" evidence="6">
    <location>
        <begin position="79"/>
        <end position="91"/>
    </location>
</feature>
<keyword evidence="4" id="KW-0143">Chaperone</keyword>
<feature type="domain" description="R3H" evidence="7">
    <location>
        <begin position="214"/>
        <end position="280"/>
    </location>
</feature>
<dbReference type="InterPro" id="IPR009019">
    <property type="entry name" value="KH_sf_prok-type"/>
</dbReference>
<dbReference type="Gene3D" id="3.30.1370.50">
    <property type="entry name" value="R3H-like domain"/>
    <property type="match status" value="1"/>
</dbReference>
<organism evidence="8">
    <name type="scientific">bioreactor metagenome</name>
    <dbReference type="NCBI Taxonomy" id="1076179"/>
    <lineage>
        <taxon>unclassified sequences</taxon>
        <taxon>metagenomes</taxon>
        <taxon>ecological metagenomes</taxon>
    </lineage>
</organism>
<dbReference type="GO" id="GO:0003723">
    <property type="term" value="F:RNA binding"/>
    <property type="evidence" value="ECO:0007669"/>
    <property type="project" value="UniProtKB-KW"/>
</dbReference>
<dbReference type="InterPro" id="IPR038008">
    <property type="entry name" value="Jag_KH"/>
</dbReference>
<dbReference type="HAMAP" id="MF_00867">
    <property type="entry name" value="KhpB"/>
    <property type="match status" value="1"/>
</dbReference>
<dbReference type="SUPFAM" id="SSF82708">
    <property type="entry name" value="R3H domain"/>
    <property type="match status" value="1"/>
</dbReference>
<reference evidence="8" key="1">
    <citation type="submission" date="2019-08" db="EMBL/GenBank/DDBJ databases">
        <authorList>
            <person name="Kucharzyk K."/>
            <person name="Murdoch R.W."/>
            <person name="Higgins S."/>
            <person name="Loffler F."/>
        </authorList>
    </citation>
    <scope>NUCLEOTIDE SEQUENCE</scope>
</reference>
<keyword evidence="3" id="KW-0133">Cell shape</keyword>
<dbReference type="InterPro" id="IPR032782">
    <property type="entry name" value="KhpB_N"/>
</dbReference>
<evidence type="ECO:0000256" key="3">
    <source>
        <dbReference type="ARBA" id="ARBA00022960"/>
    </source>
</evidence>
<dbReference type="SMART" id="SM01245">
    <property type="entry name" value="Jag_N"/>
    <property type="match status" value="1"/>
</dbReference>
<evidence type="ECO:0000256" key="1">
    <source>
        <dbReference type="ARBA" id="ARBA00022490"/>
    </source>
</evidence>